<accession>A0A916UUB4</accession>
<keyword evidence="2 4" id="KW-0560">Oxidoreductase</keyword>
<dbReference type="Pfam" id="PF00389">
    <property type="entry name" value="2-Hacid_dh"/>
    <property type="match status" value="1"/>
</dbReference>
<protein>
    <submittedName>
        <fullName evidence="7">Glycerate dehydrogenase</fullName>
    </submittedName>
</protein>
<dbReference type="CDD" id="cd12162">
    <property type="entry name" value="2-Hacid_dh_4"/>
    <property type="match status" value="1"/>
</dbReference>
<comment type="similarity">
    <text evidence="1 4">Belongs to the D-isomer specific 2-hydroxyacid dehydrogenase family.</text>
</comment>
<evidence type="ECO:0000259" key="5">
    <source>
        <dbReference type="Pfam" id="PF00389"/>
    </source>
</evidence>
<dbReference type="PROSITE" id="PS00670">
    <property type="entry name" value="D_2_HYDROXYACID_DH_2"/>
    <property type="match status" value="1"/>
</dbReference>
<gene>
    <name evidence="7" type="ORF">GCM10010994_52770</name>
</gene>
<dbReference type="EMBL" id="BMGG01000010">
    <property type="protein sequence ID" value="GGC88256.1"/>
    <property type="molecule type" value="Genomic_DNA"/>
</dbReference>
<reference evidence="7" key="1">
    <citation type="journal article" date="2014" name="Int. J. Syst. Evol. Microbiol.">
        <title>Complete genome sequence of Corynebacterium casei LMG S-19264T (=DSM 44701T), isolated from a smear-ripened cheese.</title>
        <authorList>
            <consortium name="US DOE Joint Genome Institute (JGI-PGF)"/>
            <person name="Walter F."/>
            <person name="Albersmeier A."/>
            <person name="Kalinowski J."/>
            <person name="Ruckert C."/>
        </authorList>
    </citation>
    <scope>NUCLEOTIDE SEQUENCE</scope>
    <source>
        <strain evidence="7">CGMCC 1.12919</strain>
    </source>
</reference>
<dbReference type="AlphaFoldDB" id="A0A916UUB4"/>
<evidence type="ECO:0000256" key="4">
    <source>
        <dbReference type="RuleBase" id="RU003719"/>
    </source>
</evidence>
<dbReference type="InterPro" id="IPR036291">
    <property type="entry name" value="NAD(P)-bd_dom_sf"/>
</dbReference>
<dbReference type="InterPro" id="IPR006139">
    <property type="entry name" value="D-isomer_2_OHA_DH_cat_dom"/>
</dbReference>
<dbReference type="Gene3D" id="3.40.50.720">
    <property type="entry name" value="NAD(P)-binding Rossmann-like Domain"/>
    <property type="match status" value="2"/>
</dbReference>
<evidence type="ECO:0000313" key="7">
    <source>
        <dbReference type="EMBL" id="GGC88256.1"/>
    </source>
</evidence>
<keyword evidence="3" id="KW-0520">NAD</keyword>
<reference evidence="7" key="2">
    <citation type="submission" date="2020-09" db="EMBL/GenBank/DDBJ databases">
        <authorList>
            <person name="Sun Q."/>
            <person name="Zhou Y."/>
        </authorList>
    </citation>
    <scope>NUCLEOTIDE SEQUENCE</scope>
    <source>
        <strain evidence="7">CGMCC 1.12919</strain>
    </source>
</reference>
<keyword evidence="8" id="KW-1185">Reference proteome</keyword>
<evidence type="ECO:0000256" key="1">
    <source>
        <dbReference type="ARBA" id="ARBA00005854"/>
    </source>
</evidence>
<comment type="caution">
    <text evidence="7">The sequence shown here is derived from an EMBL/GenBank/DDBJ whole genome shotgun (WGS) entry which is preliminary data.</text>
</comment>
<dbReference type="SUPFAM" id="SSF52283">
    <property type="entry name" value="Formate/glycerate dehydrogenase catalytic domain-like"/>
    <property type="match status" value="1"/>
</dbReference>
<dbReference type="GO" id="GO:0016616">
    <property type="term" value="F:oxidoreductase activity, acting on the CH-OH group of donors, NAD or NADP as acceptor"/>
    <property type="evidence" value="ECO:0007669"/>
    <property type="project" value="InterPro"/>
</dbReference>
<proteinExistence type="inferred from homology"/>
<dbReference type="InterPro" id="IPR029753">
    <property type="entry name" value="D-isomer_DH_CS"/>
</dbReference>
<evidence type="ECO:0000259" key="6">
    <source>
        <dbReference type="Pfam" id="PF02826"/>
    </source>
</evidence>
<evidence type="ECO:0000256" key="3">
    <source>
        <dbReference type="ARBA" id="ARBA00023027"/>
    </source>
</evidence>
<dbReference type="RefSeq" id="WP_244642224.1">
    <property type="nucleotide sequence ID" value="NZ_BMGG01000010.1"/>
</dbReference>
<feature type="domain" description="D-isomer specific 2-hydroxyacid dehydrogenase catalytic" evidence="5">
    <location>
        <begin position="40"/>
        <end position="322"/>
    </location>
</feature>
<organism evidence="7 8">
    <name type="scientific">Chelatococcus reniformis</name>
    <dbReference type="NCBI Taxonomy" id="1494448"/>
    <lineage>
        <taxon>Bacteria</taxon>
        <taxon>Pseudomonadati</taxon>
        <taxon>Pseudomonadota</taxon>
        <taxon>Alphaproteobacteria</taxon>
        <taxon>Hyphomicrobiales</taxon>
        <taxon>Chelatococcaceae</taxon>
        <taxon>Chelatococcus</taxon>
    </lineage>
</organism>
<dbReference type="PANTHER" id="PTHR43761:SF1">
    <property type="entry name" value="D-ISOMER SPECIFIC 2-HYDROXYACID DEHYDROGENASE CATALYTIC DOMAIN-CONTAINING PROTEIN-RELATED"/>
    <property type="match status" value="1"/>
</dbReference>
<feature type="domain" description="D-isomer specific 2-hydroxyacid dehydrogenase NAD-binding" evidence="6">
    <location>
        <begin position="116"/>
        <end position="294"/>
    </location>
</feature>
<evidence type="ECO:0000313" key="8">
    <source>
        <dbReference type="Proteomes" id="UP000637002"/>
    </source>
</evidence>
<dbReference type="PANTHER" id="PTHR43761">
    <property type="entry name" value="D-ISOMER SPECIFIC 2-HYDROXYACID DEHYDROGENASE FAMILY PROTEIN (AFU_ORTHOLOGUE AFUA_1G13630)"/>
    <property type="match status" value="1"/>
</dbReference>
<evidence type="ECO:0000256" key="2">
    <source>
        <dbReference type="ARBA" id="ARBA00023002"/>
    </source>
</evidence>
<sequence length="325" mass="35013">MQAPEFPQHPVRIVVLDRDTLPPDIPFRRPAFPHHLEEFPSSSEGEAAVRIAEADVVITNKVPLRADLLAHAPRLRLIAVAATGYDVVDLRACTARGIRVCNVRGYAVRSVPEHTFALILALRRNLFAYRASVADGAWQRAPQFCYFEGTIQDLAGSTLGIIGHGALGQAVAAIGRAFGMNVLVAARRGESGGPRTPFDEVLRHSDVISLHAPLTAETRGMIGPREFALMERRPLVINTGRGGLVDEHALVAALTSGRIAGAGFDVASTEPPPADHPFMAVIGRADFILTPHVAWASTQAIRTLADQVIDNIERFIAGEPVDFVA</sequence>
<dbReference type="InterPro" id="IPR050418">
    <property type="entry name" value="D-iso_2-hydroxyacid_DH_PdxB"/>
</dbReference>
<dbReference type="SUPFAM" id="SSF51735">
    <property type="entry name" value="NAD(P)-binding Rossmann-fold domains"/>
    <property type="match status" value="1"/>
</dbReference>
<dbReference type="GO" id="GO:0051287">
    <property type="term" value="F:NAD binding"/>
    <property type="evidence" value="ECO:0007669"/>
    <property type="project" value="InterPro"/>
</dbReference>
<dbReference type="Pfam" id="PF02826">
    <property type="entry name" value="2-Hacid_dh_C"/>
    <property type="match status" value="1"/>
</dbReference>
<dbReference type="Proteomes" id="UP000637002">
    <property type="component" value="Unassembled WGS sequence"/>
</dbReference>
<name>A0A916UUB4_9HYPH</name>
<dbReference type="InterPro" id="IPR006140">
    <property type="entry name" value="D-isomer_DH_NAD-bd"/>
</dbReference>